<dbReference type="SUPFAM" id="SSF57716">
    <property type="entry name" value="Glucocorticoid receptor-like (DNA-binding domain)"/>
    <property type="match status" value="1"/>
</dbReference>
<dbReference type="InterPro" id="IPR036236">
    <property type="entry name" value="Znf_C2H2_sf"/>
</dbReference>
<keyword evidence="2 9" id="KW-0479">Metal-binding</keyword>
<feature type="compositionally biased region" description="Basic residues" evidence="10">
    <location>
        <begin position="139"/>
        <end position="153"/>
    </location>
</feature>
<keyword evidence="3" id="KW-0677">Repeat</keyword>
<dbReference type="Proteomes" id="UP000292052">
    <property type="component" value="Unassembled WGS sequence"/>
</dbReference>
<evidence type="ECO:0000256" key="2">
    <source>
        <dbReference type="ARBA" id="ARBA00022723"/>
    </source>
</evidence>
<evidence type="ECO:0000256" key="3">
    <source>
        <dbReference type="ARBA" id="ARBA00022737"/>
    </source>
</evidence>
<dbReference type="GO" id="GO:0006357">
    <property type="term" value="P:regulation of transcription by RNA polymerase II"/>
    <property type="evidence" value="ECO:0007669"/>
    <property type="project" value="TreeGrafter"/>
</dbReference>
<dbReference type="OrthoDB" id="8922241at2759"/>
<dbReference type="GO" id="GO:0008270">
    <property type="term" value="F:zinc ion binding"/>
    <property type="evidence" value="ECO:0007669"/>
    <property type="project" value="UniProtKB-UniRule"/>
</dbReference>
<feature type="binding site" evidence="9">
    <location>
        <position position="17"/>
    </location>
    <ligand>
        <name>Zn(2+)</name>
        <dbReference type="ChEBI" id="CHEBI:29105"/>
    </ligand>
</feature>
<dbReference type="PROSITE" id="PS51915">
    <property type="entry name" value="ZAD"/>
    <property type="match status" value="1"/>
</dbReference>
<evidence type="ECO:0000256" key="4">
    <source>
        <dbReference type="ARBA" id="ARBA00022771"/>
    </source>
</evidence>
<name>A0A482VVR8_ASBVE</name>
<feature type="domain" description="C2H2-type" evidence="11">
    <location>
        <begin position="263"/>
        <end position="290"/>
    </location>
</feature>
<dbReference type="EMBL" id="QDEB01056247">
    <property type="protein sequence ID" value="RZC37042.1"/>
    <property type="molecule type" value="Genomic_DNA"/>
</dbReference>
<feature type="binding site" evidence="9">
    <location>
        <position position="76"/>
    </location>
    <ligand>
        <name>Zn(2+)</name>
        <dbReference type="ChEBI" id="CHEBI:29105"/>
    </ligand>
</feature>
<accession>A0A482VVR8</accession>
<evidence type="ECO:0000313" key="14">
    <source>
        <dbReference type="Proteomes" id="UP000292052"/>
    </source>
</evidence>
<dbReference type="STRING" id="1661398.A0A482VVR8"/>
<dbReference type="GO" id="GO:0000978">
    <property type="term" value="F:RNA polymerase II cis-regulatory region sequence-specific DNA binding"/>
    <property type="evidence" value="ECO:0007669"/>
    <property type="project" value="TreeGrafter"/>
</dbReference>
<feature type="compositionally biased region" description="Basic and acidic residues" evidence="10">
    <location>
        <begin position="118"/>
        <end position="134"/>
    </location>
</feature>
<evidence type="ECO:0000259" key="12">
    <source>
        <dbReference type="PROSITE" id="PS51915"/>
    </source>
</evidence>
<comment type="subcellular location">
    <subcellularLocation>
        <location evidence="1">Nucleus</location>
    </subcellularLocation>
</comment>
<evidence type="ECO:0000256" key="6">
    <source>
        <dbReference type="ARBA" id="ARBA00023125"/>
    </source>
</evidence>
<gene>
    <name evidence="13" type="ORF">BDFB_013076</name>
</gene>
<evidence type="ECO:0000256" key="8">
    <source>
        <dbReference type="PROSITE-ProRule" id="PRU00042"/>
    </source>
</evidence>
<evidence type="ECO:0000313" key="13">
    <source>
        <dbReference type="EMBL" id="RZC37042.1"/>
    </source>
</evidence>
<feature type="binding site" evidence="9">
    <location>
        <position position="73"/>
    </location>
    <ligand>
        <name>Zn(2+)</name>
        <dbReference type="ChEBI" id="CHEBI:29105"/>
    </ligand>
</feature>
<keyword evidence="4 8" id="KW-0863">Zinc-finger</keyword>
<dbReference type="PANTHER" id="PTHR24390">
    <property type="entry name" value="ZINC FINGER PROTEIN"/>
    <property type="match status" value="1"/>
</dbReference>
<feature type="region of interest" description="Disordered" evidence="10">
    <location>
        <begin position="116"/>
        <end position="159"/>
    </location>
</feature>
<protein>
    <submittedName>
        <fullName evidence="13">Zinc finger protein 98-like</fullName>
    </submittedName>
</protein>
<dbReference type="PROSITE" id="PS00028">
    <property type="entry name" value="ZINC_FINGER_C2H2_1"/>
    <property type="match status" value="4"/>
</dbReference>
<keyword evidence="14" id="KW-1185">Reference proteome</keyword>
<dbReference type="AlphaFoldDB" id="A0A482VVR8"/>
<comment type="caution">
    <text evidence="13">The sequence shown here is derived from an EMBL/GenBank/DDBJ whole genome shotgun (WGS) entry which is preliminary data.</text>
</comment>
<dbReference type="FunFam" id="3.30.160.60:FF:000624">
    <property type="entry name" value="zinc finger protein 697"/>
    <property type="match status" value="1"/>
</dbReference>
<dbReference type="SUPFAM" id="SSF57667">
    <property type="entry name" value="beta-beta-alpha zinc fingers"/>
    <property type="match status" value="2"/>
</dbReference>
<proteinExistence type="predicted"/>
<sequence length="378" mass="43933">MSVVRGFVTAENLQKICKICLEEKAQILALNSIIEFKDINVSSISITDILAKVASPAVNTTDAVENFDPSIICHDCLHELKVAYLFILKYEEADRILQQFLADYVKKEEIVESDNVCEGERSDSDTPVHYETRNAAKNRANKPKKRGRKKKKPTKSEEDAFYEEEINDKNVLHACPICTKEFSALELRDHAHTHKALKKYLSIPADRKVSPTTKFSTKRHLNSPQVTLFKRAKRLHKCPYCNLEFEVEAFRVHIDVHRKQSEFKCDKCERVFKKLNHLNTHRVKHLKEYPYKCEQCGKGFVIKTNYDCHILTHTNDELPHECRYCLKSVCAKAFNNLYNLQVHERIHKGDRCHICTICNKGFLEKSYLKKHMNVHSKI</sequence>
<keyword evidence="6" id="KW-0238">DNA-binding</keyword>
<feature type="domain" description="C2H2-type" evidence="11">
    <location>
        <begin position="353"/>
        <end position="378"/>
    </location>
</feature>
<feature type="domain" description="C2H2-type" evidence="11">
    <location>
        <begin position="320"/>
        <end position="352"/>
    </location>
</feature>
<dbReference type="SMART" id="SM00868">
    <property type="entry name" value="zf-AD"/>
    <property type="match status" value="1"/>
</dbReference>
<evidence type="ECO:0000259" key="11">
    <source>
        <dbReference type="PROSITE" id="PS50157"/>
    </source>
</evidence>
<dbReference type="InterPro" id="IPR013087">
    <property type="entry name" value="Znf_C2H2_type"/>
</dbReference>
<keyword evidence="7" id="KW-0539">Nucleus</keyword>
<dbReference type="Pfam" id="PF00096">
    <property type="entry name" value="zf-C2H2"/>
    <property type="match status" value="1"/>
</dbReference>
<organism evidence="13 14">
    <name type="scientific">Asbolus verrucosus</name>
    <name type="common">Desert ironclad beetle</name>
    <dbReference type="NCBI Taxonomy" id="1661398"/>
    <lineage>
        <taxon>Eukaryota</taxon>
        <taxon>Metazoa</taxon>
        <taxon>Ecdysozoa</taxon>
        <taxon>Arthropoda</taxon>
        <taxon>Hexapoda</taxon>
        <taxon>Insecta</taxon>
        <taxon>Pterygota</taxon>
        <taxon>Neoptera</taxon>
        <taxon>Endopterygota</taxon>
        <taxon>Coleoptera</taxon>
        <taxon>Polyphaga</taxon>
        <taxon>Cucujiformia</taxon>
        <taxon>Tenebrionidae</taxon>
        <taxon>Pimeliinae</taxon>
        <taxon>Asbolus</taxon>
    </lineage>
</organism>
<feature type="domain" description="C2H2-type" evidence="11">
    <location>
        <begin position="291"/>
        <end position="318"/>
    </location>
</feature>
<dbReference type="GO" id="GO:0048598">
    <property type="term" value="P:embryonic morphogenesis"/>
    <property type="evidence" value="ECO:0007669"/>
    <property type="project" value="UniProtKB-ARBA"/>
</dbReference>
<evidence type="ECO:0000256" key="9">
    <source>
        <dbReference type="PROSITE-ProRule" id="PRU01263"/>
    </source>
</evidence>
<dbReference type="Gene3D" id="3.30.160.60">
    <property type="entry name" value="Classic Zinc Finger"/>
    <property type="match status" value="4"/>
</dbReference>
<evidence type="ECO:0000256" key="7">
    <source>
        <dbReference type="ARBA" id="ARBA00023242"/>
    </source>
</evidence>
<dbReference type="GO" id="GO:0005634">
    <property type="term" value="C:nucleus"/>
    <property type="evidence" value="ECO:0007669"/>
    <property type="project" value="UniProtKB-SubCell"/>
</dbReference>
<dbReference type="InterPro" id="IPR012934">
    <property type="entry name" value="Znf_AD"/>
</dbReference>
<dbReference type="PANTHER" id="PTHR24390:SF159">
    <property type="entry name" value="GROWTH FACTOR INDEPENDENT 1 TRANSCRIPTIONAL REPRESSOR"/>
    <property type="match status" value="1"/>
</dbReference>
<dbReference type="PROSITE" id="PS50157">
    <property type="entry name" value="ZINC_FINGER_C2H2_2"/>
    <property type="match status" value="4"/>
</dbReference>
<reference evidence="13 14" key="1">
    <citation type="submission" date="2017-03" db="EMBL/GenBank/DDBJ databases">
        <title>Genome of the blue death feigning beetle - Asbolus verrucosus.</title>
        <authorList>
            <person name="Rider S.D."/>
        </authorList>
    </citation>
    <scope>NUCLEOTIDE SEQUENCE [LARGE SCALE GENOMIC DNA]</scope>
    <source>
        <strain evidence="13">Butters</strain>
        <tissue evidence="13">Head and leg muscle</tissue>
    </source>
</reference>
<feature type="domain" description="ZAD" evidence="12">
    <location>
        <begin position="15"/>
        <end position="100"/>
    </location>
</feature>
<dbReference type="SMART" id="SM00355">
    <property type="entry name" value="ZnF_C2H2"/>
    <property type="match status" value="6"/>
</dbReference>
<evidence type="ECO:0000256" key="1">
    <source>
        <dbReference type="ARBA" id="ARBA00004123"/>
    </source>
</evidence>
<evidence type="ECO:0000256" key="5">
    <source>
        <dbReference type="ARBA" id="ARBA00022833"/>
    </source>
</evidence>
<dbReference type="GO" id="GO:0003700">
    <property type="term" value="F:DNA-binding transcription factor activity"/>
    <property type="evidence" value="ECO:0007669"/>
    <property type="project" value="TreeGrafter"/>
</dbReference>
<keyword evidence="5 9" id="KW-0862">Zinc</keyword>
<evidence type="ECO:0000256" key="10">
    <source>
        <dbReference type="SAM" id="MobiDB-lite"/>
    </source>
</evidence>
<feature type="binding site" evidence="9">
    <location>
        <position position="20"/>
    </location>
    <ligand>
        <name>Zn(2+)</name>
        <dbReference type="ChEBI" id="CHEBI:29105"/>
    </ligand>
</feature>
<dbReference type="FunFam" id="3.30.160.60:FF:000100">
    <property type="entry name" value="Zinc finger 45-like"/>
    <property type="match status" value="1"/>
</dbReference>